<reference evidence="3 4" key="1">
    <citation type="submission" date="2024-01" db="EMBL/GenBank/DDBJ databases">
        <title>The genomes of 5 underutilized Papilionoideae crops provide insights into root nodulation and disease resistanc.</title>
        <authorList>
            <person name="Yuan L."/>
        </authorList>
    </citation>
    <scope>NUCLEOTIDE SEQUENCE [LARGE SCALE GENOMIC DNA]</scope>
    <source>
        <strain evidence="3">ZHUSHIDOU_FW_LH</strain>
        <tissue evidence="3">Leaf</tissue>
    </source>
</reference>
<accession>A0AAN9EL62</accession>
<feature type="region of interest" description="Disordered" evidence="1">
    <location>
        <begin position="102"/>
        <end position="129"/>
    </location>
</feature>
<organism evidence="3 4">
    <name type="scientific">Crotalaria pallida</name>
    <name type="common">Smooth rattlebox</name>
    <name type="synonym">Crotalaria striata</name>
    <dbReference type="NCBI Taxonomy" id="3830"/>
    <lineage>
        <taxon>Eukaryota</taxon>
        <taxon>Viridiplantae</taxon>
        <taxon>Streptophyta</taxon>
        <taxon>Embryophyta</taxon>
        <taxon>Tracheophyta</taxon>
        <taxon>Spermatophyta</taxon>
        <taxon>Magnoliopsida</taxon>
        <taxon>eudicotyledons</taxon>
        <taxon>Gunneridae</taxon>
        <taxon>Pentapetalae</taxon>
        <taxon>rosids</taxon>
        <taxon>fabids</taxon>
        <taxon>Fabales</taxon>
        <taxon>Fabaceae</taxon>
        <taxon>Papilionoideae</taxon>
        <taxon>50 kb inversion clade</taxon>
        <taxon>genistoids sensu lato</taxon>
        <taxon>core genistoids</taxon>
        <taxon>Crotalarieae</taxon>
        <taxon>Crotalaria</taxon>
    </lineage>
</organism>
<sequence>MKLIVFDAYFLLLSTRGIARKIDERQHSSWMMSCMQQTRQVMINNVQVFTGTFSTCVADNKPLSFWEEEDLMSCLKWLAKPTNKRKKSEKKNKIGRREPVIGKLGSFGASHRIAAATNQPKRSSSTTQV</sequence>
<keyword evidence="2" id="KW-0732">Signal</keyword>
<evidence type="ECO:0000256" key="1">
    <source>
        <dbReference type="SAM" id="MobiDB-lite"/>
    </source>
</evidence>
<dbReference type="AlphaFoldDB" id="A0AAN9EL62"/>
<dbReference type="EMBL" id="JAYWIO010000005">
    <property type="protein sequence ID" value="KAK7258301.1"/>
    <property type="molecule type" value="Genomic_DNA"/>
</dbReference>
<evidence type="ECO:0000313" key="3">
    <source>
        <dbReference type="EMBL" id="KAK7258301.1"/>
    </source>
</evidence>
<proteinExistence type="predicted"/>
<feature type="chain" id="PRO_5042928644" evidence="2">
    <location>
        <begin position="20"/>
        <end position="129"/>
    </location>
</feature>
<evidence type="ECO:0000313" key="4">
    <source>
        <dbReference type="Proteomes" id="UP001372338"/>
    </source>
</evidence>
<keyword evidence="4" id="KW-1185">Reference proteome</keyword>
<comment type="caution">
    <text evidence="3">The sequence shown here is derived from an EMBL/GenBank/DDBJ whole genome shotgun (WGS) entry which is preliminary data.</text>
</comment>
<feature type="compositionally biased region" description="Polar residues" evidence="1">
    <location>
        <begin position="116"/>
        <end position="129"/>
    </location>
</feature>
<gene>
    <name evidence="3" type="ORF">RIF29_23874</name>
</gene>
<dbReference type="Proteomes" id="UP001372338">
    <property type="component" value="Unassembled WGS sequence"/>
</dbReference>
<feature type="signal peptide" evidence="2">
    <location>
        <begin position="1"/>
        <end position="19"/>
    </location>
</feature>
<evidence type="ECO:0000256" key="2">
    <source>
        <dbReference type="SAM" id="SignalP"/>
    </source>
</evidence>
<protein>
    <submittedName>
        <fullName evidence="3">Uncharacterized protein</fullName>
    </submittedName>
</protein>
<name>A0AAN9EL62_CROPI</name>